<dbReference type="AlphaFoldDB" id="A0AAV9PCN4"/>
<dbReference type="InterPro" id="IPR027417">
    <property type="entry name" value="P-loop_NTPase"/>
</dbReference>
<accession>A0AAV9PCN4</accession>
<protein>
    <submittedName>
        <fullName evidence="1">Uncharacterized protein</fullName>
    </submittedName>
</protein>
<proteinExistence type="predicted"/>
<dbReference type="EMBL" id="JAVRRT010000008">
    <property type="protein sequence ID" value="KAK5169864.1"/>
    <property type="molecule type" value="Genomic_DNA"/>
</dbReference>
<dbReference type="Gene3D" id="3.40.50.300">
    <property type="entry name" value="P-loop containing nucleotide triphosphate hydrolases"/>
    <property type="match status" value="1"/>
</dbReference>
<comment type="caution">
    <text evidence="1">The sequence shown here is derived from an EMBL/GenBank/DDBJ whole genome shotgun (WGS) entry which is preliminary data.</text>
</comment>
<gene>
    <name evidence="1" type="ORF">LTR77_005842</name>
</gene>
<reference evidence="1 2" key="1">
    <citation type="submission" date="2023-08" db="EMBL/GenBank/DDBJ databases">
        <title>Black Yeasts Isolated from many extreme environments.</title>
        <authorList>
            <person name="Coleine C."/>
            <person name="Stajich J.E."/>
            <person name="Selbmann L."/>
        </authorList>
    </citation>
    <scope>NUCLEOTIDE SEQUENCE [LARGE SCALE GENOMIC DNA]</scope>
    <source>
        <strain evidence="1 2">CCFEE 5935</strain>
    </source>
</reference>
<dbReference type="SUPFAM" id="SSF52540">
    <property type="entry name" value="P-loop containing nucleoside triphosphate hydrolases"/>
    <property type="match status" value="1"/>
</dbReference>
<organism evidence="1 2">
    <name type="scientific">Saxophila tyrrhenica</name>
    <dbReference type="NCBI Taxonomy" id="1690608"/>
    <lineage>
        <taxon>Eukaryota</taxon>
        <taxon>Fungi</taxon>
        <taxon>Dikarya</taxon>
        <taxon>Ascomycota</taxon>
        <taxon>Pezizomycotina</taxon>
        <taxon>Dothideomycetes</taxon>
        <taxon>Dothideomycetidae</taxon>
        <taxon>Mycosphaerellales</taxon>
        <taxon>Extremaceae</taxon>
        <taxon>Saxophila</taxon>
    </lineage>
</organism>
<evidence type="ECO:0000313" key="2">
    <source>
        <dbReference type="Proteomes" id="UP001337655"/>
    </source>
</evidence>
<sequence>MADLSQVKPCVIFPNGFPGVGKLTIARSIEEKLQHFRISSRLVDTHLLDDAAKAIHPSTPRKGSDNVQQAVLLDRLRMVVLKELKTLPTQNTVIIINGGLSMEKCDVAVFADYVDVARARGIPFYAFTIACELEEHLTRVRTASRWMRMQLTIAELYNVSRKNRVLDPTDESVVGRFDKVVKLRHRVVDTTDLSVYASSERVLGAIVAEQ</sequence>
<evidence type="ECO:0000313" key="1">
    <source>
        <dbReference type="EMBL" id="KAK5169864.1"/>
    </source>
</evidence>
<dbReference type="GeneID" id="89927183"/>
<name>A0AAV9PCN4_9PEZI</name>
<dbReference type="RefSeq" id="XP_064659210.1">
    <property type="nucleotide sequence ID" value="XM_064803085.1"/>
</dbReference>
<dbReference type="Proteomes" id="UP001337655">
    <property type="component" value="Unassembled WGS sequence"/>
</dbReference>
<keyword evidence="2" id="KW-1185">Reference proteome</keyword>